<dbReference type="Proteomes" id="UP000176917">
    <property type="component" value="Unassembled WGS sequence"/>
</dbReference>
<dbReference type="InterPro" id="IPR050487">
    <property type="entry name" value="FtsQ_DivIB"/>
</dbReference>
<keyword evidence="6" id="KW-0472">Membrane</keyword>
<name>A0A1G2RKH1_9BACT</name>
<evidence type="ECO:0000256" key="2">
    <source>
        <dbReference type="ARBA" id="ARBA00022618"/>
    </source>
</evidence>
<keyword evidence="4 6" id="KW-1133">Transmembrane helix</keyword>
<dbReference type="GO" id="GO:0005886">
    <property type="term" value="C:plasma membrane"/>
    <property type="evidence" value="ECO:0007669"/>
    <property type="project" value="TreeGrafter"/>
</dbReference>
<proteinExistence type="predicted"/>
<dbReference type="Gene3D" id="3.10.20.310">
    <property type="entry name" value="membrane protein fhac"/>
    <property type="match status" value="1"/>
</dbReference>
<evidence type="ECO:0000313" key="9">
    <source>
        <dbReference type="Proteomes" id="UP000176917"/>
    </source>
</evidence>
<dbReference type="PANTHER" id="PTHR37820:SF1">
    <property type="entry name" value="CELL DIVISION PROTEIN FTSQ"/>
    <property type="match status" value="1"/>
</dbReference>
<feature type="transmembrane region" description="Helical" evidence="6">
    <location>
        <begin position="21"/>
        <end position="44"/>
    </location>
</feature>
<keyword evidence="5" id="KW-0131">Cell cycle</keyword>
<keyword evidence="2" id="KW-0132">Cell division</keyword>
<dbReference type="Pfam" id="PF08478">
    <property type="entry name" value="POTRA_1"/>
    <property type="match status" value="1"/>
</dbReference>
<reference evidence="8 9" key="1">
    <citation type="journal article" date="2016" name="Nat. Commun.">
        <title>Thousands of microbial genomes shed light on interconnected biogeochemical processes in an aquifer system.</title>
        <authorList>
            <person name="Anantharaman K."/>
            <person name="Brown C.T."/>
            <person name="Hug L.A."/>
            <person name="Sharon I."/>
            <person name="Castelle C.J."/>
            <person name="Probst A.J."/>
            <person name="Thomas B.C."/>
            <person name="Singh A."/>
            <person name="Wilkins M.J."/>
            <person name="Karaoz U."/>
            <person name="Brodie E.L."/>
            <person name="Williams K.H."/>
            <person name="Hubbard S.S."/>
            <person name="Banfield J.F."/>
        </authorList>
    </citation>
    <scope>NUCLEOTIDE SEQUENCE [LARGE SCALE GENOMIC DNA]</scope>
</reference>
<evidence type="ECO:0000313" key="8">
    <source>
        <dbReference type="EMBL" id="OHA72869.1"/>
    </source>
</evidence>
<keyword evidence="1" id="KW-1003">Cell membrane</keyword>
<evidence type="ECO:0000256" key="3">
    <source>
        <dbReference type="ARBA" id="ARBA00022692"/>
    </source>
</evidence>
<dbReference type="STRING" id="1802461.A3B24_02065"/>
<dbReference type="EMBL" id="MHUG01000020">
    <property type="protein sequence ID" value="OHA72869.1"/>
    <property type="molecule type" value="Genomic_DNA"/>
</dbReference>
<evidence type="ECO:0000256" key="5">
    <source>
        <dbReference type="ARBA" id="ARBA00023306"/>
    </source>
</evidence>
<feature type="domain" description="POTRA" evidence="7">
    <location>
        <begin position="55"/>
        <end position="108"/>
    </location>
</feature>
<evidence type="ECO:0000256" key="6">
    <source>
        <dbReference type="SAM" id="Phobius"/>
    </source>
</evidence>
<organism evidence="8 9">
    <name type="scientific">Candidatus Wildermuthbacteria bacterium RIFCSPLOWO2_01_FULL_48_16</name>
    <dbReference type="NCBI Taxonomy" id="1802461"/>
    <lineage>
        <taxon>Bacteria</taxon>
        <taxon>Candidatus Wildermuthiibacteriota</taxon>
    </lineage>
</organism>
<dbReference type="GO" id="GO:0051301">
    <property type="term" value="P:cell division"/>
    <property type="evidence" value="ECO:0007669"/>
    <property type="project" value="UniProtKB-KW"/>
</dbReference>
<keyword evidence="3 6" id="KW-0812">Transmembrane</keyword>
<dbReference type="AlphaFoldDB" id="A0A1G2RKH1"/>
<evidence type="ECO:0000256" key="4">
    <source>
        <dbReference type="ARBA" id="ARBA00022989"/>
    </source>
</evidence>
<accession>A0A1G2RKH1</accession>
<comment type="caution">
    <text evidence="8">The sequence shown here is derived from an EMBL/GenBank/DDBJ whole genome shotgun (WGS) entry which is preliminary data.</text>
</comment>
<sequence length="252" mass="29418">MRRRKFKRIKRQKQLYQYTTFWMFLLVAFLGGGIAYSLFLSSWFKITSVQAQGGDEKIEEQIVARVVPQNIFLFNATHLEQSLRESFPEITDIAVRKKLPQTISITFQKRVGVAAWCKTGQCFSVDAKGIVFEEKNPENELVVSFEGNPALGGALMEGKQWSTILDFQKRAENLLVFRDLNLRFRSVEIVSETRANWKTSEQWEVYANLTEGLEWQLLKLQAVLEKKIPPERRSFLLYIDLRFGDQAYLKYR</sequence>
<protein>
    <recommendedName>
        <fullName evidence="7">POTRA domain-containing protein</fullName>
    </recommendedName>
</protein>
<evidence type="ECO:0000259" key="7">
    <source>
        <dbReference type="Pfam" id="PF08478"/>
    </source>
</evidence>
<gene>
    <name evidence="8" type="ORF">A3B24_02065</name>
</gene>
<dbReference type="PANTHER" id="PTHR37820">
    <property type="entry name" value="CELL DIVISION PROTEIN DIVIB"/>
    <property type="match status" value="1"/>
</dbReference>
<dbReference type="InterPro" id="IPR013685">
    <property type="entry name" value="POTRA_FtsQ_type"/>
</dbReference>
<evidence type="ECO:0000256" key="1">
    <source>
        <dbReference type="ARBA" id="ARBA00022475"/>
    </source>
</evidence>